<dbReference type="Gene3D" id="3.40.50.880">
    <property type="match status" value="1"/>
</dbReference>
<dbReference type="GO" id="GO:0016740">
    <property type="term" value="F:transferase activity"/>
    <property type="evidence" value="ECO:0007669"/>
    <property type="project" value="UniProtKB-KW"/>
</dbReference>
<dbReference type="Pfam" id="PF09825">
    <property type="entry name" value="BPL_N"/>
    <property type="match status" value="1"/>
</dbReference>
<dbReference type="InterPro" id="IPR029062">
    <property type="entry name" value="Class_I_gatase-like"/>
</dbReference>
<evidence type="ECO:0000313" key="2">
    <source>
        <dbReference type="EMBL" id="SDK37765.1"/>
    </source>
</evidence>
<dbReference type="Proteomes" id="UP000198917">
    <property type="component" value="Unassembled WGS sequence"/>
</dbReference>
<dbReference type="SUPFAM" id="SSF52317">
    <property type="entry name" value="Class I glutamine amidotransferase-like"/>
    <property type="match status" value="1"/>
</dbReference>
<dbReference type="CDD" id="cd03144">
    <property type="entry name" value="GATase1_ScBLP_like"/>
    <property type="match status" value="1"/>
</dbReference>
<sequence>MNRREKRRIERPVALFQFYARWCLSVDPQARNERDESMIIKTIAATLTVIATTTWCASSSNAREGIVRVAVYRGPASCEDCSETMRKSIMALGPEYRVDYVGAEEKIDIRDETLSKFDIYVQPGGGQDIPAAFESLGEQRVEAIRRFVEAGGGFFGSCMGAYLASGSGIGLIDDELESEVGRPGFPVSSIISTAVSTSWNGEKQTVFFQDGPYMSEPKDIRGFKKIATYQNGDIAAARYHFGNGIVVLTGPHAEADGSWFREAGIPIDKMPDHSVLRSVMDEFRSEPR</sequence>
<reference evidence="2 3" key="1">
    <citation type="submission" date="2016-10" db="EMBL/GenBank/DDBJ databases">
        <authorList>
            <person name="Varghese N."/>
            <person name="Submissions S."/>
        </authorList>
    </citation>
    <scope>NUCLEOTIDE SEQUENCE [LARGE SCALE GENOMIC DNA]</scope>
    <source>
        <strain evidence="2 3">PDC82</strain>
    </source>
</reference>
<dbReference type="RefSeq" id="WP_244520294.1">
    <property type="nucleotide sequence ID" value="NZ_FNEW01000008.1"/>
</dbReference>
<gene>
    <name evidence="2" type="ORF">SAMN05428983_4733</name>
</gene>
<evidence type="ECO:0000313" key="3">
    <source>
        <dbReference type="Proteomes" id="UP000198917"/>
    </source>
</evidence>
<dbReference type="AlphaFoldDB" id="A0A7Z7BS14"/>
<name>A0A7Z7BS14_9HYPH</name>
<dbReference type="InterPro" id="IPR015834">
    <property type="entry name" value="UCP016642"/>
</dbReference>
<organism evidence="2 3">
    <name type="scientific">Agrobacterium fabrum</name>
    <dbReference type="NCBI Taxonomy" id="1176649"/>
    <lineage>
        <taxon>Bacteria</taxon>
        <taxon>Pseudomonadati</taxon>
        <taxon>Pseudomonadota</taxon>
        <taxon>Alphaproteobacteria</taxon>
        <taxon>Hyphomicrobiales</taxon>
        <taxon>Rhizobiaceae</taxon>
        <taxon>Rhizobium/Agrobacterium group</taxon>
        <taxon>Agrobacterium</taxon>
        <taxon>Agrobacterium tumefaciens complex</taxon>
    </lineage>
</organism>
<keyword evidence="2" id="KW-0808">Transferase</keyword>
<dbReference type="InterPro" id="IPR019197">
    <property type="entry name" value="Biotin-prot_ligase_N"/>
</dbReference>
<proteinExistence type="predicted"/>
<protein>
    <submittedName>
        <fullName evidence="2">Uncharacterized conserved protein, conains N-terminal glutamine amidotransferase (GATase1)-like domain</fullName>
    </submittedName>
</protein>
<feature type="domain" description="Biotin-protein ligase N-terminal" evidence="1">
    <location>
        <begin position="68"/>
        <end position="166"/>
    </location>
</feature>
<evidence type="ECO:0000259" key="1">
    <source>
        <dbReference type="Pfam" id="PF09825"/>
    </source>
</evidence>
<accession>A0A7Z7BS14</accession>
<dbReference type="PIRSF" id="PIRSF016642">
    <property type="entry name" value="UCP016642"/>
    <property type="match status" value="1"/>
</dbReference>
<keyword evidence="2" id="KW-0315">Glutamine amidotransferase</keyword>
<comment type="caution">
    <text evidence="2">The sequence shown here is derived from an EMBL/GenBank/DDBJ whole genome shotgun (WGS) entry which is preliminary data.</text>
</comment>
<dbReference type="EMBL" id="FNEW01000008">
    <property type="protein sequence ID" value="SDK37765.1"/>
    <property type="molecule type" value="Genomic_DNA"/>
</dbReference>